<name>A0A1H2AVW1_9PSED</name>
<feature type="domain" description="HTH luxR-type" evidence="1">
    <location>
        <begin position="161"/>
        <end position="218"/>
    </location>
</feature>
<evidence type="ECO:0000313" key="3">
    <source>
        <dbReference type="Proteomes" id="UP000198481"/>
    </source>
</evidence>
<dbReference type="GO" id="GO:0006355">
    <property type="term" value="P:regulation of DNA-templated transcription"/>
    <property type="evidence" value="ECO:0007669"/>
    <property type="project" value="InterPro"/>
</dbReference>
<evidence type="ECO:0000259" key="1">
    <source>
        <dbReference type="SMART" id="SM00421"/>
    </source>
</evidence>
<dbReference type="GO" id="GO:0003677">
    <property type="term" value="F:DNA binding"/>
    <property type="evidence" value="ECO:0007669"/>
    <property type="project" value="UniProtKB-KW"/>
</dbReference>
<accession>A0A1H2AVW1</accession>
<proteinExistence type="predicted"/>
<reference evidence="2 3" key="1">
    <citation type="submission" date="2016-10" db="EMBL/GenBank/DDBJ databases">
        <authorList>
            <person name="de Groot N.N."/>
        </authorList>
    </citation>
    <scope>NUCLEOTIDE SEQUENCE [LARGE SCALE GENOMIC DNA]</scope>
    <source>
        <strain evidence="2 3">LMG 26867</strain>
    </source>
</reference>
<dbReference type="SMART" id="SM00421">
    <property type="entry name" value="HTH_LUXR"/>
    <property type="match status" value="1"/>
</dbReference>
<dbReference type="AlphaFoldDB" id="A0A1H2AVW1"/>
<dbReference type="Gene3D" id="1.10.10.10">
    <property type="entry name" value="Winged helix-like DNA-binding domain superfamily/Winged helix DNA-binding domain"/>
    <property type="match status" value="1"/>
</dbReference>
<dbReference type="SUPFAM" id="SSF46894">
    <property type="entry name" value="C-terminal effector domain of the bipartite response regulators"/>
    <property type="match status" value="1"/>
</dbReference>
<dbReference type="InterPro" id="IPR000792">
    <property type="entry name" value="Tscrpt_reg_LuxR_C"/>
</dbReference>
<dbReference type="PRINTS" id="PR00038">
    <property type="entry name" value="HTHLUXR"/>
</dbReference>
<dbReference type="RefSeq" id="WP_092279791.1">
    <property type="nucleotide sequence ID" value="NZ_LT629762.1"/>
</dbReference>
<protein>
    <submittedName>
        <fullName evidence="2">DNA-binding response regulator, NarL/FixJ family, contains REC and HTH domains</fullName>
    </submittedName>
</protein>
<dbReference type="EMBL" id="LT629762">
    <property type="protein sequence ID" value="SDT49952.1"/>
    <property type="molecule type" value="Genomic_DNA"/>
</dbReference>
<dbReference type="STRING" id="1148509.SAMN05216222_4724"/>
<sequence>MNTQILFPHIGRVIASTGTRGFAQMLHELMLTRLAIDATHISQTNVDAHGHLQTQTCGCWLGAQLTSLPTTETSPQLHMSRRDGNVRYLVSVHRSPHAVDFSAQDRRLFEGFAPLLLPMVEKHVAALHHAAIGLEHANASSEGQRLDVLRQRFSERLVQSGLRLSNRELEVCIGLLAGSTAPELAQQFNLKANTVESYLKRAAIKMGISGRHSLKRWMYSAQDRAATETSFTLA</sequence>
<gene>
    <name evidence="2" type="ORF">SAMN05216222_4724</name>
</gene>
<dbReference type="InterPro" id="IPR016032">
    <property type="entry name" value="Sig_transdc_resp-reg_C-effctor"/>
</dbReference>
<evidence type="ECO:0000313" key="2">
    <source>
        <dbReference type="EMBL" id="SDT49952.1"/>
    </source>
</evidence>
<dbReference type="Proteomes" id="UP000198481">
    <property type="component" value="Chromosome I"/>
</dbReference>
<organism evidence="2 3">
    <name type="scientific">Pseudomonas prosekii</name>
    <dbReference type="NCBI Taxonomy" id="1148509"/>
    <lineage>
        <taxon>Bacteria</taxon>
        <taxon>Pseudomonadati</taxon>
        <taxon>Pseudomonadota</taxon>
        <taxon>Gammaproteobacteria</taxon>
        <taxon>Pseudomonadales</taxon>
        <taxon>Pseudomonadaceae</taxon>
        <taxon>Pseudomonas</taxon>
    </lineage>
</organism>
<dbReference type="InterPro" id="IPR036388">
    <property type="entry name" value="WH-like_DNA-bd_sf"/>
</dbReference>
<dbReference type="Pfam" id="PF00196">
    <property type="entry name" value="GerE"/>
    <property type="match status" value="1"/>
</dbReference>
<keyword evidence="2" id="KW-0238">DNA-binding</keyword>